<feature type="region of interest" description="Disordered" evidence="1">
    <location>
        <begin position="560"/>
        <end position="596"/>
    </location>
</feature>
<dbReference type="GO" id="GO:0034501">
    <property type="term" value="P:protein localization to kinetochore"/>
    <property type="evidence" value="ECO:0007669"/>
    <property type="project" value="TreeGrafter"/>
</dbReference>
<feature type="region of interest" description="Disordered" evidence="1">
    <location>
        <begin position="505"/>
        <end position="537"/>
    </location>
</feature>
<proteinExistence type="predicted"/>
<feature type="compositionally biased region" description="Low complexity" evidence="1">
    <location>
        <begin position="517"/>
        <end position="527"/>
    </location>
</feature>
<feature type="compositionally biased region" description="Polar residues" evidence="1">
    <location>
        <begin position="572"/>
        <end position="596"/>
    </location>
</feature>
<feature type="compositionally biased region" description="Polar residues" evidence="1">
    <location>
        <begin position="261"/>
        <end position="277"/>
    </location>
</feature>
<dbReference type="PANTHER" id="PTHR28260">
    <property type="entry name" value="SPINDLE POLE BODY COMPONENT SPC105"/>
    <property type="match status" value="1"/>
</dbReference>
<dbReference type="SMART" id="SM00787">
    <property type="entry name" value="Spc7"/>
    <property type="match status" value="1"/>
</dbReference>
<feature type="region of interest" description="Disordered" evidence="1">
    <location>
        <begin position="1"/>
        <end position="70"/>
    </location>
</feature>
<dbReference type="GO" id="GO:0007094">
    <property type="term" value="P:mitotic spindle assembly checkpoint signaling"/>
    <property type="evidence" value="ECO:0007669"/>
    <property type="project" value="TreeGrafter"/>
</dbReference>
<feature type="compositionally biased region" description="Polar residues" evidence="1">
    <location>
        <begin position="659"/>
        <end position="668"/>
    </location>
</feature>
<feature type="region of interest" description="Disordered" evidence="1">
    <location>
        <begin position="185"/>
        <end position="229"/>
    </location>
</feature>
<feature type="region of interest" description="Disordered" evidence="1">
    <location>
        <begin position="318"/>
        <end position="342"/>
    </location>
</feature>
<feature type="region of interest" description="Disordered" evidence="1">
    <location>
        <begin position="261"/>
        <end position="302"/>
    </location>
</feature>
<feature type="compositionally biased region" description="Polar residues" evidence="1">
    <location>
        <begin position="790"/>
        <end position="818"/>
    </location>
</feature>
<feature type="compositionally biased region" description="Polar residues" evidence="1">
    <location>
        <begin position="331"/>
        <end position="342"/>
    </location>
</feature>
<feature type="compositionally biased region" description="Polar residues" evidence="1">
    <location>
        <begin position="751"/>
        <end position="783"/>
    </location>
</feature>
<organism evidence="3 4">
    <name type="scientific">Phakopsora pachyrhizi</name>
    <name type="common">Asian soybean rust disease fungus</name>
    <dbReference type="NCBI Taxonomy" id="170000"/>
    <lineage>
        <taxon>Eukaryota</taxon>
        <taxon>Fungi</taxon>
        <taxon>Dikarya</taxon>
        <taxon>Basidiomycota</taxon>
        <taxon>Pucciniomycotina</taxon>
        <taxon>Pucciniomycetes</taxon>
        <taxon>Pucciniales</taxon>
        <taxon>Phakopsoraceae</taxon>
        <taxon>Phakopsora</taxon>
    </lineage>
</organism>
<dbReference type="GO" id="GO:1990758">
    <property type="term" value="P:mitotic sister chromatid biorientation"/>
    <property type="evidence" value="ECO:0007669"/>
    <property type="project" value="TreeGrafter"/>
</dbReference>
<comment type="caution">
    <text evidence="3">The sequence shown here is derived from an EMBL/GenBank/DDBJ whole genome shotgun (WGS) entry which is preliminary data.</text>
</comment>
<feature type="compositionally biased region" description="Acidic residues" evidence="1">
    <location>
        <begin position="282"/>
        <end position="298"/>
    </location>
</feature>
<feature type="region of interest" description="Disordered" evidence="1">
    <location>
        <begin position="751"/>
        <end position="818"/>
    </location>
</feature>
<sequence>MSSRRNGPRMSVIQSKVIPPVKITHKKRSKSLGGQTLEQEVRRRNLGEPEGLDRDLTPRKKARRSLVPGKSILKSRPTVTGLVRISSDGALLSTNSPTGTVTHPQSLELTERINNPSSLESNVSHRDTNLTVESSRKELENETGDISSDMEISNGPVLHRLSMASNTTNVLRRVSFAAKAHVRTFGSPAVDPDSSTASSAHSASENPSSEPSAPEAPVDGSPGSNQSADMSIDNSLVQINPQTVKESVYPSLVLPQAVTRTDQFKQQRSSRLSTAFSSFGAYDDDDDDDENENDEDGGGDTAMFDANLDAIEIVPTPDPTPSGPNPHATHLINSKHQDSNSGEHVQTTVNLTREIISEAPQLGILNGISSVSKISHIPRPTAALRRGSIHSIPVQTNQAKKDLKSCRLSTALPDNLRFDETDETENTTPVADSLLVDKATDLIKDNLLAKSIRRTEPITDPILENNIQVKKSTRLTQFFDFVDADTTSGSTKAINEIEVSGTTYSELIPPTAPEYQTKSSLTLSKTSDPPVLSAGPSDVAAQVSEGAAFSKSSRLTERFGTFSDGTEESDSAEYSNTVPSSMPGRNSPSKLTSPSRTRVNYLHESGIMSQTLPSTRINFDRASEPPMSTGENMSIGTRLGEGDLTRELIDAERTRNSDSFKSNQSFGGRNSVIESGEDLSQRHILSIRDGEIRRSSSALFHSQLNSASPSRRLSASPSKRSIIFPAPRRSIDPPLSHLSTELVLDTEAFSTSNDLENNSSSQSQRMSTNLNKNHQSNQSSQPNLKAGPIEQSNNSTSEVLNSTSLDSNFPASSTSTPSITLSNFFEKAEIRFITLSQPRVRNHDQQEQLVAASDQTKTSSFAQQVYAGMVKIPRLRMLESSARALRQRTEALDYSNKERESELEKNPTKSRVLRDWLEIQRRRGEFTGKEGNVENQRDIDELNRLMNRLQLKKHWVELSSKRDCYQFELEMKQSYKASLLARREKLKKDIETMRKMCETVQPSIDDLRGGKKNLFEEICKRKQKNLEIESCDQEKLRQLKEVVKDLVLYTESNRSAIAESAFERDIWIGKLKELEEEKIEHLEKIEKIKQSSDPSQRCTVQELVRLRNEFRTLQSLMGWKLVRFEDDHIEYFLLGFIEVTFHLDSYNPADQFHRVLRRVEMNWKRSKDFHETDESAEQDYLIQEFFFHYLKQEFEGKDFNGRIKDCVQQIVSMSNHARRLKWEIINLRSRYSISVNFTNRSSSGSTKPSRKMKVVAAVHSKKYPVSLDVQFEFTGEEILDWKTENPICNISSKVTCTFGRANCHNLGYVVQERVDQGNQGALKDSCEEVLTTLDSTVSV</sequence>
<protein>
    <submittedName>
        <fullName evidence="3">Expressed protein</fullName>
    </submittedName>
</protein>
<dbReference type="InterPro" id="IPR033338">
    <property type="entry name" value="Spc105/Spc7"/>
</dbReference>
<name>A0AAV0AN97_PHAPC</name>
<gene>
    <name evidence="3" type="ORF">PPACK8108_LOCUS4927</name>
</gene>
<reference evidence="3" key="1">
    <citation type="submission" date="2022-06" db="EMBL/GenBank/DDBJ databases">
        <authorList>
            <consortium name="SYNGENTA / RWTH Aachen University"/>
        </authorList>
    </citation>
    <scope>NUCLEOTIDE SEQUENCE</scope>
</reference>
<evidence type="ECO:0000313" key="3">
    <source>
        <dbReference type="EMBL" id="CAH7670216.1"/>
    </source>
</evidence>
<dbReference type="InterPro" id="IPR013253">
    <property type="entry name" value="Spc7_domain"/>
</dbReference>
<evidence type="ECO:0000256" key="1">
    <source>
        <dbReference type="SAM" id="MobiDB-lite"/>
    </source>
</evidence>
<keyword evidence="4" id="KW-1185">Reference proteome</keyword>
<dbReference type="Proteomes" id="UP001153365">
    <property type="component" value="Unassembled WGS sequence"/>
</dbReference>
<dbReference type="Pfam" id="PF18210">
    <property type="entry name" value="Knl1_RWD_C"/>
    <property type="match status" value="1"/>
</dbReference>
<dbReference type="InterPro" id="IPR040850">
    <property type="entry name" value="Knl1_RWD_C"/>
</dbReference>
<feature type="compositionally biased region" description="Basic and acidic residues" evidence="1">
    <location>
        <begin position="39"/>
        <end position="58"/>
    </location>
</feature>
<feature type="compositionally biased region" description="Basic and acidic residues" evidence="1">
    <location>
        <begin position="123"/>
        <end position="140"/>
    </location>
</feature>
<evidence type="ECO:0000259" key="2">
    <source>
        <dbReference type="SMART" id="SM00787"/>
    </source>
</evidence>
<feature type="region of interest" description="Disordered" evidence="1">
    <location>
        <begin position="115"/>
        <end position="151"/>
    </location>
</feature>
<feature type="domain" description="Spc7 kinetochore protein" evidence="2">
    <location>
        <begin position="809"/>
        <end position="1142"/>
    </location>
</feature>
<dbReference type="PANTHER" id="PTHR28260:SF1">
    <property type="entry name" value="SPINDLE POLE BODY COMPONENT SPC105"/>
    <property type="match status" value="1"/>
</dbReference>
<feature type="compositionally biased region" description="Low complexity" evidence="1">
    <location>
        <begin position="194"/>
        <end position="217"/>
    </location>
</feature>
<evidence type="ECO:0000313" key="4">
    <source>
        <dbReference type="Proteomes" id="UP001153365"/>
    </source>
</evidence>
<dbReference type="EMBL" id="CALTRL010000956">
    <property type="protein sequence ID" value="CAH7670216.1"/>
    <property type="molecule type" value="Genomic_DNA"/>
</dbReference>
<dbReference type="GO" id="GO:0000776">
    <property type="term" value="C:kinetochore"/>
    <property type="evidence" value="ECO:0007669"/>
    <property type="project" value="TreeGrafter"/>
</dbReference>
<feature type="region of interest" description="Disordered" evidence="1">
    <location>
        <begin position="654"/>
        <end position="674"/>
    </location>
</feature>
<accession>A0AAV0AN97</accession>